<name>A0ABZ2A639_STRNV</name>
<proteinExistence type="predicted"/>
<evidence type="ECO:0000313" key="2">
    <source>
        <dbReference type="Proteomes" id="UP001432209"/>
    </source>
</evidence>
<evidence type="ECO:0000313" key="1">
    <source>
        <dbReference type="EMBL" id="WUX52367.1"/>
    </source>
</evidence>
<keyword evidence="2" id="KW-1185">Reference proteome</keyword>
<sequence>MTGLGPRHQNFTNGDTMADRVQSMESMKDIRRQTVEQWEATGEKEGSAAFSISESGKIGAAKKLIGEDLPAIVTNDPDHLGEAFMGSYNVKYDIRGTDPDGSLVVQYTLDNTTSSESALHFIGYYDWLRHAETLDGPMMSAVSQTVTYRTHPWDESVNAVVRPLGGPGVRGRLVVGGLVLSAVTALVAGCSEDAGRCGPAPVEDVFRSDLYGTYEGPHGARLTLRDNGDNTVGFAVTDWPESGDPEILDKKTAAFDGDGTWRIDGGPGKGDRIGLQFEDGRPERAGTPVDQLQVGRRDGHIVLFDQLGDPDVCRVFELTRSP</sequence>
<protein>
    <submittedName>
        <fullName evidence="1">Uncharacterized protein</fullName>
    </submittedName>
</protein>
<organism evidence="1 2">
    <name type="scientific">Streptomyces niveus</name>
    <name type="common">Streptomyces spheroides</name>
    <dbReference type="NCBI Taxonomy" id="193462"/>
    <lineage>
        <taxon>Bacteria</taxon>
        <taxon>Bacillati</taxon>
        <taxon>Actinomycetota</taxon>
        <taxon>Actinomycetes</taxon>
        <taxon>Kitasatosporales</taxon>
        <taxon>Streptomycetaceae</taxon>
        <taxon>Streptomyces</taxon>
    </lineage>
</organism>
<dbReference type="Proteomes" id="UP001432209">
    <property type="component" value="Chromosome"/>
</dbReference>
<reference evidence="1" key="1">
    <citation type="submission" date="2022-10" db="EMBL/GenBank/DDBJ databases">
        <title>The complete genomes of actinobacterial strains from the NBC collection.</title>
        <authorList>
            <person name="Joergensen T.S."/>
            <person name="Alvarez Arevalo M."/>
            <person name="Sterndorff E.B."/>
            <person name="Faurdal D."/>
            <person name="Vuksanovic O."/>
            <person name="Mourched A.-S."/>
            <person name="Charusanti P."/>
            <person name="Shaw S."/>
            <person name="Blin K."/>
            <person name="Weber T."/>
        </authorList>
    </citation>
    <scope>NUCLEOTIDE SEQUENCE</scope>
    <source>
        <strain evidence="1">NBC_01432</strain>
    </source>
</reference>
<dbReference type="EMBL" id="CP109495">
    <property type="protein sequence ID" value="WUX52367.1"/>
    <property type="molecule type" value="Genomic_DNA"/>
</dbReference>
<gene>
    <name evidence="1" type="ORF">OG442_12970</name>
</gene>
<dbReference type="RefSeq" id="WP_329076024.1">
    <property type="nucleotide sequence ID" value="NZ_CP109495.1"/>
</dbReference>
<accession>A0ABZ2A639</accession>